<sequence>MLLLRRLTATFPLAANTRISTRTLAMSTTAPFGRLVRFHPSSSPDQIHVGEPVDAEVDVGQAVFNSRDVLVNIFSGTSVLEPGRPTGEQSTIGQLLSPLTQKEVGTIRCIGLNYVEHAKEAGLDIPSVPTVFLKPDTALAGPWPQKTLVPKSLLQDDAADHEAEVAVVIGRTCKDVDEQSALSYVLGITAANDVSSRKAQFAQSQWCYSKGFDTSCPIGPALVHINAVKDLSKVSIQGKVNDDIVQKSDLSDLIFSIPKIVSFLSRGTTLPAGTLILTGTPAGIGWTASPRRTLQDGDTFTVTVSNGVGSLINQVEFES</sequence>
<comment type="similarity">
    <text evidence="1">Belongs to the FAH family.</text>
</comment>
<dbReference type="GO" id="GO:0018773">
    <property type="term" value="F:acetylpyruvate hydrolase activity"/>
    <property type="evidence" value="ECO:0007669"/>
    <property type="project" value="TreeGrafter"/>
</dbReference>
<dbReference type="Gene3D" id="3.90.850.10">
    <property type="entry name" value="Fumarylacetoacetase-like, C-terminal domain"/>
    <property type="match status" value="1"/>
</dbReference>
<dbReference type="PANTHER" id="PTHR11820:SF7">
    <property type="entry name" value="ACYLPYRUVASE FAHD1, MITOCHONDRIAL"/>
    <property type="match status" value="1"/>
</dbReference>
<dbReference type="EMBL" id="SRRM01000014">
    <property type="protein sequence ID" value="TKY86965.1"/>
    <property type="molecule type" value="Genomic_DNA"/>
</dbReference>
<dbReference type="AlphaFoldDB" id="A0A4U7KR13"/>
<dbReference type="SUPFAM" id="SSF56529">
    <property type="entry name" value="FAH"/>
    <property type="match status" value="1"/>
</dbReference>
<proteinExistence type="inferred from homology"/>
<dbReference type="GO" id="GO:0050163">
    <property type="term" value="F:oxaloacetate tautomerase activity"/>
    <property type="evidence" value="ECO:0007669"/>
    <property type="project" value="UniProtKB-ARBA"/>
</dbReference>
<evidence type="ECO:0000313" key="4">
    <source>
        <dbReference type="EMBL" id="TKY86965.1"/>
    </source>
</evidence>
<protein>
    <recommendedName>
        <fullName evidence="3">Fumarylacetoacetase-like C-terminal domain-containing protein</fullName>
    </recommendedName>
</protein>
<evidence type="ECO:0000259" key="3">
    <source>
        <dbReference type="Pfam" id="PF01557"/>
    </source>
</evidence>
<evidence type="ECO:0000256" key="1">
    <source>
        <dbReference type="ARBA" id="ARBA00010211"/>
    </source>
</evidence>
<organism evidence="4 5">
    <name type="scientific">Sporisorium graminicola</name>
    <dbReference type="NCBI Taxonomy" id="280036"/>
    <lineage>
        <taxon>Eukaryota</taxon>
        <taxon>Fungi</taxon>
        <taxon>Dikarya</taxon>
        <taxon>Basidiomycota</taxon>
        <taxon>Ustilaginomycotina</taxon>
        <taxon>Ustilaginomycetes</taxon>
        <taxon>Ustilaginales</taxon>
        <taxon>Ustilaginaceae</taxon>
        <taxon>Sporisorium</taxon>
    </lineage>
</organism>
<dbReference type="RefSeq" id="XP_029738950.1">
    <property type="nucleotide sequence ID" value="XM_029884240.1"/>
</dbReference>
<dbReference type="InterPro" id="IPR011234">
    <property type="entry name" value="Fumarylacetoacetase-like_C"/>
</dbReference>
<reference evidence="4 5" key="1">
    <citation type="submission" date="2019-05" db="EMBL/GenBank/DDBJ databases">
        <title>Sporisorium graminicola CBS 10092 draft sequencing and annotation.</title>
        <authorList>
            <person name="Solano-Gonzalez S."/>
            <person name="Caddick M.X."/>
            <person name="Darby A."/>
        </authorList>
    </citation>
    <scope>NUCLEOTIDE SEQUENCE [LARGE SCALE GENOMIC DNA]</scope>
    <source>
        <strain evidence="4 5">CBS 10092</strain>
    </source>
</reference>
<dbReference type="Proteomes" id="UP000306050">
    <property type="component" value="Chromosome SGRAM_22"/>
</dbReference>
<dbReference type="InterPro" id="IPR036663">
    <property type="entry name" value="Fumarylacetoacetase_C_sf"/>
</dbReference>
<keyword evidence="5" id="KW-1185">Reference proteome</keyword>
<accession>A0A4U7KR13</accession>
<dbReference type="Pfam" id="PF01557">
    <property type="entry name" value="FAA_hydrolase"/>
    <property type="match status" value="1"/>
</dbReference>
<dbReference type="GeneID" id="40726537"/>
<feature type="domain" description="Fumarylacetoacetase-like C-terminal" evidence="3">
    <location>
        <begin position="106"/>
        <end position="315"/>
    </location>
</feature>
<comment type="caution">
    <text evidence="4">The sequence shown here is derived from an EMBL/GenBank/DDBJ whole genome shotgun (WGS) entry which is preliminary data.</text>
</comment>
<dbReference type="FunFam" id="3.90.850.10:FF:000002">
    <property type="entry name" value="2-hydroxyhepta-2,4-diene-1,7-dioate isomerase"/>
    <property type="match status" value="1"/>
</dbReference>
<name>A0A4U7KR13_9BASI</name>
<gene>
    <name evidence="4" type="ORF">EX895_003642</name>
</gene>
<keyword evidence="2" id="KW-0479">Metal-binding</keyword>
<evidence type="ECO:0000313" key="5">
    <source>
        <dbReference type="Proteomes" id="UP000306050"/>
    </source>
</evidence>
<dbReference type="GO" id="GO:0046872">
    <property type="term" value="F:metal ion binding"/>
    <property type="evidence" value="ECO:0007669"/>
    <property type="project" value="UniProtKB-KW"/>
</dbReference>
<dbReference type="OrthoDB" id="411064at2759"/>
<dbReference type="PANTHER" id="PTHR11820">
    <property type="entry name" value="ACYLPYRUVASE"/>
    <property type="match status" value="1"/>
</dbReference>
<evidence type="ECO:0000256" key="2">
    <source>
        <dbReference type="ARBA" id="ARBA00022723"/>
    </source>
</evidence>
<dbReference type="KEGG" id="sgra:EX895_003642"/>
<dbReference type="GO" id="GO:0006107">
    <property type="term" value="P:oxaloacetate metabolic process"/>
    <property type="evidence" value="ECO:0007669"/>
    <property type="project" value="UniProtKB-ARBA"/>
</dbReference>